<sequence length="852" mass="92194">MHRLDQSTHNMGRSSVLEGGFPARVPSCFSNFRNIFLRSPFRSTATLGTSLTCDPATIPEHENSGLEASKQRELMRISSTRRLSSSSYSSSSSSKSFFSATKPATNILRISTAEANRQPVPTPEASCSKHIRTAIPDPVFALFAFLARQGVHVTDLFRRPGNITQMKTISSQLAVGEPVDWSIYNIYTVANVAKRFLLSVPGGLLGDQNERKLLATAVSYCLPCHEQRQEEEVVEEPPKQTHLRPHHHQHLHHPHLTHYHHLRASAGVSEGSLSVPSKLMHAPGFRPLEPVTGSKSLCISPSFTDRSGFLTDFGLGPPLPFERTQMDSFVGILESLPKASRELVVLIFGILHSMVRHASALFITGCPSCSSSLDLHSNSLGDLGGRDAVTGSPTSGVSTPTVRTLAEAVSKSIVGALIHTCPLSVDMVDRASQVLVLQTLLLRYSLLGDSATSFYTDFMLGRVRPKSAPDVQSVPMANVISQFIIPRVPAHKVRSRKKGSITKVAAFASVASRLAHLTDSFGGGGGNARRHWWRIGSGGTTVPDSSKTIPNNSSFSSSVSPAFSLQQTLVQPSNIPIKPYETPSTPFVLTEPAPPLPQRLQMPVTASVETPDQITDPPASHAEDVCNAGETEVEALHRPVLARSSSRCSYSRYRAVHRRQLDAMLRRTAWFLDPNTSRQSVSSGPTGGCNDRLGTNPRVFISHEPTSIDVCCCRPSETTHSVALPPLISITQTSTVSLLDFGRDRDEGSCGPGSYREFAASASDLEAPTSAWAGPGFQNSPDILTFTGQHLYLGTNAHSISMATVRSAPTRHASPAASSDYRLCPDPDHCTRPILAMTSQRASFPEKSQNPT</sequence>
<dbReference type="GO" id="GO:0007165">
    <property type="term" value="P:signal transduction"/>
    <property type="evidence" value="ECO:0007669"/>
    <property type="project" value="InterPro"/>
</dbReference>
<feature type="domain" description="Rho-GAP" evidence="1">
    <location>
        <begin position="133"/>
        <end position="445"/>
    </location>
</feature>
<reference evidence="2" key="1">
    <citation type="submission" date="2016-01" db="EMBL/GenBank/DDBJ databases">
        <title>Reference transcriptome for the parasite Schistocephalus solidus: insights into the molecular evolution of parasitism.</title>
        <authorList>
            <person name="Hebert F.O."/>
            <person name="Grambauer S."/>
            <person name="Barber I."/>
            <person name="Landry C.R."/>
            <person name="Aubin-Horth N."/>
        </authorList>
    </citation>
    <scope>NUCLEOTIDE SEQUENCE</scope>
</reference>
<proteinExistence type="predicted"/>
<dbReference type="GO" id="GO:0005096">
    <property type="term" value="F:GTPase activator activity"/>
    <property type="evidence" value="ECO:0007669"/>
    <property type="project" value="TreeGrafter"/>
</dbReference>
<accession>A0A0X3PSG0</accession>
<dbReference type="EMBL" id="GEEE01008521">
    <property type="protein sequence ID" value="JAP54704.1"/>
    <property type="molecule type" value="Transcribed_RNA"/>
</dbReference>
<gene>
    <name evidence="2" type="ORF">TR140302</name>
</gene>
<dbReference type="PANTHER" id="PTHR23179:SF3">
    <property type="entry name" value="RHO GTPASE-ACTIVATING PROTEIN 20"/>
    <property type="match status" value="1"/>
</dbReference>
<evidence type="ECO:0000313" key="2">
    <source>
        <dbReference type="EMBL" id="JAP54704.1"/>
    </source>
</evidence>
<dbReference type="SUPFAM" id="SSF48350">
    <property type="entry name" value="GTPase activation domain, GAP"/>
    <property type="match status" value="1"/>
</dbReference>
<dbReference type="InterPro" id="IPR000198">
    <property type="entry name" value="RhoGAP_dom"/>
</dbReference>
<dbReference type="AlphaFoldDB" id="A0A0X3PSG0"/>
<dbReference type="Pfam" id="PF00620">
    <property type="entry name" value="RhoGAP"/>
    <property type="match status" value="1"/>
</dbReference>
<dbReference type="Gene3D" id="1.10.555.10">
    <property type="entry name" value="Rho GTPase activation protein"/>
    <property type="match status" value="1"/>
</dbReference>
<dbReference type="SMART" id="SM00324">
    <property type="entry name" value="RhoGAP"/>
    <property type="match status" value="1"/>
</dbReference>
<dbReference type="PANTHER" id="PTHR23179">
    <property type="entry name" value="T-CELL ACTIVATION RHO GTPASE ACTIVATING PROTEIN-RELATED"/>
    <property type="match status" value="1"/>
</dbReference>
<protein>
    <recommendedName>
        <fullName evidence="1">Rho-GAP domain-containing protein</fullName>
    </recommendedName>
</protein>
<organism evidence="2">
    <name type="scientific">Schistocephalus solidus</name>
    <name type="common">Tapeworm</name>
    <dbReference type="NCBI Taxonomy" id="70667"/>
    <lineage>
        <taxon>Eukaryota</taxon>
        <taxon>Metazoa</taxon>
        <taxon>Spiralia</taxon>
        <taxon>Lophotrochozoa</taxon>
        <taxon>Platyhelminthes</taxon>
        <taxon>Cestoda</taxon>
        <taxon>Eucestoda</taxon>
        <taxon>Diphyllobothriidea</taxon>
        <taxon>Diphyllobothriidae</taxon>
        <taxon>Schistocephalus</taxon>
    </lineage>
</organism>
<name>A0A0X3PSG0_SCHSO</name>
<dbReference type="InterPro" id="IPR008936">
    <property type="entry name" value="Rho_GTPase_activation_prot"/>
</dbReference>
<evidence type="ECO:0000259" key="1">
    <source>
        <dbReference type="SMART" id="SM00324"/>
    </source>
</evidence>